<evidence type="ECO:0000313" key="2">
    <source>
        <dbReference type="EMBL" id="CAD6242916.1"/>
    </source>
</evidence>
<gene>
    <name evidence="2" type="ORF">NCGR_LOCUS28258</name>
</gene>
<dbReference type="PANTHER" id="PTHR35486:SF1">
    <property type="entry name" value="OS02G0689500 PROTEIN"/>
    <property type="match status" value="1"/>
</dbReference>
<feature type="compositionally biased region" description="Pro residues" evidence="1">
    <location>
        <begin position="45"/>
        <end position="63"/>
    </location>
</feature>
<sequence length="315" mass="34154">MRRDGVVGMRCKKHPYQAGGGVCATCLRDRLLALEAAQNGDDASSPPPAPACAQAPPVPPEPLAFPRSVSPYVSRRKSDTSGALRHHPSLLFFRTPQVGPAYGGGGGGALEEGDIAYEYEKRRARKFSVLATLFGHHHRSEEKKHQQQEGAPKERKKHSWFAGIIQRRRKKQAAPAPEPASVTSPQSAPPRRSSCRARAVSNRGLSPERDSHGGSGDESSSSPAAADPPWRPSPSLMRRTPCRRRQTNSMPSGFVVCLSPLVRPSPGRRHRPPVQPPDPGSFSCELRPSPLHSLSSAASVTRCRSRKLADGGRFR</sequence>
<feature type="region of interest" description="Disordered" evidence="1">
    <location>
        <begin position="136"/>
        <end position="315"/>
    </location>
</feature>
<reference evidence="2" key="1">
    <citation type="submission" date="2020-10" db="EMBL/GenBank/DDBJ databases">
        <authorList>
            <person name="Han B."/>
            <person name="Lu T."/>
            <person name="Zhao Q."/>
            <person name="Huang X."/>
            <person name="Zhao Y."/>
        </authorList>
    </citation>
    <scope>NUCLEOTIDE SEQUENCE</scope>
</reference>
<accession>A0A811PKP1</accession>
<dbReference type="Proteomes" id="UP000604825">
    <property type="component" value="Unassembled WGS sequence"/>
</dbReference>
<dbReference type="Pfam" id="PF05340">
    <property type="entry name" value="DUF740"/>
    <property type="match status" value="1"/>
</dbReference>
<dbReference type="PANTHER" id="PTHR35486">
    <property type="entry name" value="EXPRESSED PROTEIN"/>
    <property type="match status" value="1"/>
</dbReference>
<feature type="compositionally biased region" description="Basic and acidic residues" evidence="1">
    <location>
        <begin position="139"/>
        <end position="153"/>
    </location>
</feature>
<feature type="compositionally biased region" description="Low complexity" evidence="1">
    <location>
        <begin position="184"/>
        <end position="203"/>
    </location>
</feature>
<evidence type="ECO:0000313" key="3">
    <source>
        <dbReference type="Proteomes" id="UP000604825"/>
    </source>
</evidence>
<feature type="compositionally biased region" description="Low complexity" evidence="1">
    <location>
        <begin position="288"/>
        <end position="299"/>
    </location>
</feature>
<dbReference type="OrthoDB" id="688025at2759"/>
<proteinExistence type="predicted"/>
<feature type="region of interest" description="Disordered" evidence="1">
    <location>
        <begin position="37"/>
        <end position="83"/>
    </location>
</feature>
<feature type="compositionally biased region" description="Low complexity" evidence="1">
    <location>
        <begin position="217"/>
        <end position="228"/>
    </location>
</feature>
<organism evidence="2 3">
    <name type="scientific">Miscanthus lutarioriparius</name>
    <dbReference type="NCBI Taxonomy" id="422564"/>
    <lineage>
        <taxon>Eukaryota</taxon>
        <taxon>Viridiplantae</taxon>
        <taxon>Streptophyta</taxon>
        <taxon>Embryophyta</taxon>
        <taxon>Tracheophyta</taxon>
        <taxon>Spermatophyta</taxon>
        <taxon>Magnoliopsida</taxon>
        <taxon>Liliopsida</taxon>
        <taxon>Poales</taxon>
        <taxon>Poaceae</taxon>
        <taxon>PACMAD clade</taxon>
        <taxon>Panicoideae</taxon>
        <taxon>Andropogonodae</taxon>
        <taxon>Andropogoneae</taxon>
        <taxon>Saccharinae</taxon>
        <taxon>Miscanthus</taxon>
    </lineage>
</organism>
<comment type="caution">
    <text evidence="2">The sequence shown here is derived from an EMBL/GenBank/DDBJ whole genome shotgun (WGS) entry which is preliminary data.</text>
</comment>
<name>A0A811PKP1_9POAL</name>
<evidence type="ECO:0000256" key="1">
    <source>
        <dbReference type="SAM" id="MobiDB-lite"/>
    </source>
</evidence>
<protein>
    <submittedName>
        <fullName evidence="2">Uncharacterized protein</fullName>
    </submittedName>
</protein>
<keyword evidence="3" id="KW-1185">Reference proteome</keyword>
<dbReference type="EMBL" id="CAJGYO010000007">
    <property type="protein sequence ID" value="CAD6242916.1"/>
    <property type="molecule type" value="Genomic_DNA"/>
</dbReference>
<dbReference type="InterPro" id="IPR008004">
    <property type="entry name" value="OCTOPUS-like"/>
</dbReference>
<dbReference type="AlphaFoldDB" id="A0A811PKP1"/>